<sequence length="459" mass="47001">MSLVVRAARAWRKPRVFAVLTLAGLALGALLGVAARLTGADWLATTLDTVGSLFTGLLQFTVVPLVFLAIVVGIVSLRDLGGGRAAARLGGRTVAWFAGTSLIAVLIGLAIGLIGRPGEGVTIAADPADVEAVGERTAGSWQSLLSGLIPDNPVAAFAENEVLQVVVSALLVGAAAYALKEKADPFVAFSRSAFEIVLTIVGWIIVLAPIGIVGLIGNAFATYGSGVVSSLFGLIAAVYLGCALVLFGVYPLLLKFVAGVGPRRFFSVTWPVLQFAFVSRSSGASLPLSRQAAIDLGVDRNYAGFAVPLGTTTKMDGCAAVYPALATIFIAHVAGYPLAAWQYLVIIAVAVFGALATAGTTGWFTMLTLTLAAVGMPPEVIAVGIAVVIGIDPILDMMRTATNVAGQITVPVLVAGQEGLLGQDDDEHEADEHGTGEHGAGEPEPRSADAAAAPQHSPA</sequence>
<keyword evidence="2" id="KW-0813">Transport</keyword>
<keyword evidence="4 8" id="KW-0812">Transmembrane</keyword>
<dbReference type="PANTHER" id="PTHR42865">
    <property type="entry name" value="PROTON/GLUTAMATE-ASPARTATE SYMPORTER"/>
    <property type="match status" value="1"/>
</dbReference>
<comment type="caution">
    <text evidence="9">The sequence shown here is derived from an EMBL/GenBank/DDBJ whole genome shotgun (WGS) entry which is preliminary data.</text>
</comment>
<dbReference type="Pfam" id="PF00375">
    <property type="entry name" value="SDF"/>
    <property type="match status" value="1"/>
</dbReference>
<dbReference type="Proteomes" id="UP001519295">
    <property type="component" value="Unassembled WGS sequence"/>
</dbReference>
<feature type="transmembrane region" description="Helical" evidence="8">
    <location>
        <begin position="227"/>
        <end position="253"/>
    </location>
</feature>
<name>A0ABS4VY49_9PSEU</name>
<proteinExistence type="predicted"/>
<feature type="transmembrane region" description="Helical" evidence="8">
    <location>
        <begin position="319"/>
        <end position="336"/>
    </location>
</feature>
<accession>A0ABS4VY49</accession>
<dbReference type="PRINTS" id="PR00173">
    <property type="entry name" value="EDTRNSPORT"/>
</dbReference>
<evidence type="ECO:0000256" key="7">
    <source>
        <dbReference type="SAM" id="MobiDB-lite"/>
    </source>
</evidence>
<dbReference type="SUPFAM" id="SSF118215">
    <property type="entry name" value="Proton glutamate symport protein"/>
    <property type="match status" value="1"/>
</dbReference>
<evidence type="ECO:0000256" key="1">
    <source>
        <dbReference type="ARBA" id="ARBA00004651"/>
    </source>
</evidence>
<evidence type="ECO:0000256" key="3">
    <source>
        <dbReference type="ARBA" id="ARBA00022475"/>
    </source>
</evidence>
<evidence type="ECO:0000256" key="5">
    <source>
        <dbReference type="ARBA" id="ARBA00022989"/>
    </source>
</evidence>
<feature type="transmembrane region" description="Helical" evidence="8">
    <location>
        <begin position="162"/>
        <end position="179"/>
    </location>
</feature>
<evidence type="ECO:0000256" key="2">
    <source>
        <dbReference type="ARBA" id="ARBA00022448"/>
    </source>
</evidence>
<feature type="compositionally biased region" description="Low complexity" evidence="7">
    <location>
        <begin position="448"/>
        <end position="459"/>
    </location>
</feature>
<feature type="transmembrane region" description="Helical" evidence="8">
    <location>
        <begin position="56"/>
        <end position="77"/>
    </location>
</feature>
<dbReference type="EMBL" id="JAGINU010000001">
    <property type="protein sequence ID" value="MBP2368870.1"/>
    <property type="molecule type" value="Genomic_DNA"/>
</dbReference>
<protein>
    <submittedName>
        <fullName evidence="9">Na+/H+-dicarboxylate symporter</fullName>
    </submittedName>
</protein>
<dbReference type="InterPro" id="IPR036458">
    <property type="entry name" value="Na:dicarbo_symporter_sf"/>
</dbReference>
<evidence type="ECO:0000256" key="4">
    <source>
        <dbReference type="ARBA" id="ARBA00022692"/>
    </source>
</evidence>
<feature type="transmembrane region" description="Helical" evidence="8">
    <location>
        <begin position="370"/>
        <end position="391"/>
    </location>
</feature>
<dbReference type="Gene3D" id="1.10.3860.10">
    <property type="entry name" value="Sodium:dicarboxylate symporter"/>
    <property type="match status" value="1"/>
</dbReference>
<feature type="region of interest" description="Disordered" evidence="7">
    <location>
        <begin position="421"/>
        <end position="459"/>
    </location>
</feature>
<dbReference type="PANTHER" id="PTHR42865:SF7">
    <property type="entry name" value="PROTON_GLUTAMATE-ASPARTATE SYMPORTER"/>
    <property type="match status" value="1"/>
</dbReference>
<feature type="compositionally biased region" description="Basic and acidic residues" evidence="7">
    <location>
        <begin position="430"/>
        <end position="447"/>
    </location>
</feature>
<feature type="transmembrane region" description="Helical" evidence="8">
    <location>
        <begin position="89"/>
        <end position="114"/>
    </location>
</feature>
<evidence type="ECO:0000256" key="8">
    <source>
        <dbReference type="SAM" id="Phobius"/>
    </source>
</evidence>
<gene>
    <name evidence="9" type="ORF">JOF36_004566</name>
</gene>
<keyword evidence="3" id="KW-1003">Cell membrane</keyword>
<keyword evidence="10" id="KW-1185">Reference proteome</keyword>
<evidence type="ECO:0000313" key="9">
    <source>
        <dbReference type="EMBL" id="MBP2368870.1"/>
    </source>
</evidence>
<reference evidence="9 10" key="1">
    <citation type="submission" date="2021-03" db="EMBL/GenBank/DDBJ databases">
        <title>Sequencing the genomes of 1000 actinobacteria strains.</title>
        <authorList>
            <person name="Klenk H.-P."/>
        </authorList>
    </citation>
    <scope>NUCLEOTIDE SEQUENCE [LARGE SCALE GENOMIC DNA]</scope>
    <source>
        <strain evidence="9 10">DSM 45256</strain>
    </source>
</reference>
<organism evidence="9 10">
    <name type="scientific">Pseudonocardia parietis</name>
    <dbReference type="NCBI Taxonomy" id="570936"/>
    <lineage>
        <taxon>Bacteria</taxon>
        <taxon>Bacillati</taxon>
        <taxon>Actinomycetota</taxon>
        <taxon>Actinomycetes</taxon>
        <taxon>Pseudonocardiales</taxon>
        <taxon>Pseudonocardiaceae</taxon>
        <taxon>Pseudonocardia</taxon>
    </lineage>
</organism>
<comment type="subcellular location">
    <subcellularLocation>
        <location evidence="1">Cell membrane</location>
        <topology evidence="1">Multi-pass membrane protein</topology>
    </subcellularLocation>
</comment>
<feature type="transmembrane region" description="Helical" evidence="8">
    <location>
        <begin position="343"/>
        <end position="364"/>
    </location>
</feature>
<dbReference type="InterPro" id="IPR001991">
    <property type="entry name" value="Na-dicarboxylate_symporter"/>
</dbReference>
<dbReference type="RefSeq" id="WP_210030578.1">
    <property type="nucleotide sequence ID" value="NZ_JAGINU010000001.1"/>
</dbReference>
<keyword evidence="5 8" id="KW-1133">Transmembrane helix</keyword>
<evidence type="ECO:0000256" key="6">
    <source>
        <dbReference type="ARBA" id="ARBA00023136"/>
    </source>
</evidence>
<keyword evidence="6 8" id="KW-0472">Membrane</keyword>
<evidence type="ECO:0000313" key="10">
    <source>
        <dbReference type="Proteomes" id="UP001519295"/>
    </source>
</evidence>
<feature type="transmembrane region" description="Helical" evidence="8">
    <location>
        <begin position="200"/>
        <end position="221"/>
    </location>
</feature>